<feature type="non-terminal residue" evidence="2">
    <location>
        <position position="110"/>
    </location>
</feature>
<dbReference type="InterPro" id="IPR029526">
    <property type="entry name" value="PGBD"/>
</dbReference>
<dbReference type="Proteomes" id="UP000749559">
    <property type="component" value="Unassembled WGS sequence"/>
</dbReference>
<evidence type="ECO:0000313" key="2">
    <source>
        <dbReference type="EMBL" id="CAH1788759.1"/>
    </source>
</evidence>
<reference evidence="2" key="1">
    <citation type="submission" date="2022-03" db="EMBL/GenBank/DDBJ databases">
        <authorList>
            <person name="Martin C."/>
        </authorList>
    </citation>
    <scope>NUCLEOTIDE SEQUENCE</scope>
</reference>
<sequence length="110" mass="12376">MAADESMILFNGRLALKQYIKSKPNPWGIKAHMHSHTLIHSEHCAICWSEHHRASDVKGGKGDQPLPTGLTVNVNGKTSVMNLYWHQRLLPSDVTWCHHSQGEEEGGLRE</sequence>
<dbReference type="AlphaFoldDB" id="A0A8S4P360"/>
<dbReference type="OrthoDB" id="6501005at2759"/>
<name>A0A8S4P360_OWEFU</name>
<protein>
    <recommendedName>
        <fullName evidence="1">PiggyBac transposable element-derived protein domain-containing protein</fullName>
    </recommendedName>
</protein>
<gene>
    <name evidence="2" type="ORF">OFUS_LOCUS14229</name>
</gene>
<dbReference type="Pfam" id="PF13843">
    <property type="entry name" value="DDE_Tnp_1_7"/>
    <property type="match status" value="1"/>
</dbReference>
<proteinExistence type="predicted"/>
<keyword evidence="3" id="KW-1185">Reference proteome</keyword>
<evidence type="ECO:0000259" key="1">
    <source>
        <dbReference type="Pfam" id="PF13843"/>
    </source>
</evidence>
<feature type="domain" description="PiggyBac transposable element-derived protein" evidence="1">
    <location>
        <begin position="2"/>
        <end position="54"/>
    </location>
</feature>
<accession>A0A8S4P360</accession>
<dbReference type="EMBL" id="CAIIXF020000007">
    <property type="protein sequence ID" value="CAH1788759.1"/>
    <property type="molecule type" value="Genomic_DNA"/>
</dbReference>
<organism evidence="2 3">
    <name type="scientific">Owenia fusiformis</name>
    <name type="common">Polychaete worm</name>
    <dbReference type="NCBI Taxonomy" id="6347"/>
    <lineage>
        <taxon>Eukaryota</taxon>
        <taxon>Metazoa</taxon>
        <taxon>Spiralia</taxon>
        <taxon>Lophotrochozoa</taxon>
        <taxon>Annelida</taxon>
        <taxon>Polychaeta</taxon>
        <taxon>Sedentaria</taxon>
        <taxon>Canalipalpata</taxon>
        <taxon>Sabellida</taxon>
        <taxon>Oweniida</taxon>
        <taxon>Oweniidae</taxon>
        <taxon>Owenia</taxon>
    </lineage>
</organism>
<comment type="caution">
    <text evidence="2">The sequence shown here is derived from an EMBL/GenBank/DDBJ whole genome shotgun (WGS) entry which is preliminary data.</text>
</comment>
<evidence type="ECO:0000313" key="3">
    <source>
        <dbReference type="Proteomes" id="UP000749559"/>
    </source>
</evidence>